<accession>A0A2I0L1Y9</accession>
<keyword evidence="2" id="KW-1185">Reference proteome</keyword>
<organism evidence="1 2">
    <name type="scientific">Punica granatum</name>
    <name type="common">Pomegranate</name>
    <dbReference type="NCBI Taxonomy" id="22663"/>
    <lineage>
        <taxon>Eukaryota</taxon>
        <taxon>Viridiplantae</taxon>
        <taxon>Streptophyta</taxon>
        <taxon>Embryophyta</taxon>
        <taxon>Tracheophyta</taxon>
        <taxon>Spermatophyta</taxon>
        <taxon>Magnoliopsida</taxon>
        <taxon>eudicotyledons</taxon>
        <taxon>Gunneridae</taxon>
        <taxon>Pentapetalae</taxon>
        <taxon>rosids</taxon>
        <taxon>malvids</taxon>
        <taxon>Myrtales</taxon>
        <taxon>Lythraceae</taxon>
        <taxon>Punica</taxon>
    </lineage>
</organism>
<dbReference type="Proteomes" id="UP000233551">
    <property type="component" value="Unassembled WGS sequence"/>
</dbReference>
<sequence>MDAVLASSHLIRPTVEIRRSCWGGPLGSFVAAPHTAPSFTHVELEGHRYPVVDSDELCTARVHIQVLFLRGPDVIAVMLDQHPANQAVLGPFLVFRIDSCNFHPT</sequence>
<evidence type="ECO:0000313" key="2">
    <source>
        <dbReference type="Proteomes" id="UP000233551"/>
    </source>
</evidence>
<comment type="caution">
    <text evidence="1">The sequence shown here is derived from an EMBL/GenBank/DDBJ whole genome shotgun (WGS) entry which is preliminary data.</text>
</comment>
<dbReference type="AlphaFoldDB" id="A0A2I0L1Y9"/>
<protein>
    <submittedName>
        <fullName evidence="1">Uncharacterized protein</fullName>
    </submittedName>
</protein>
<evidence type="ECO:0000313" key="1">
    <source>
        <dbReference type="EMBL" id="PKI74721.1"/>
    </source>
</evidence>
<gene>
    <name evidence="1" type="ORF">CRG98_005048</name>
</gene>
<dbReference type="EMBL" id="PGOL01000196">
    <property type="protein sequence ID" value="PKI74721.1"/>
    <property type="molecule type" value="Genomic_DNA"/>
</dbReference>
<reference evidence="1 2" key="1">
    <citation type="submission" date="2017-11" db="EMBL/GenBank/DDBJ databases">
        <title>De-novo sequencing of pomegranate (Punica granatum L.) genome.</title>
        <authorList>
            <person name="Akparov Z."/>
            <person name="Amiraslanov A."/>
            <person name="Hajiyeva S."/>
            <person name="Abbasov M."/>
            <person name="Kaur K."/>
            <person name="Hamwieh A."/>
            <person name="Solovyev V."/>
            <person name="Salamov A."/>
            <person name="Braich B."/>
            <person name="Kosarev P."/>
            <person name="Mahmoud A."/>
            <person name="Hajiyev E."/>
            <person name="Babayeva S."/>
            <person name="Izzatullayeva V."/>
            <person name="Mammadov A."/>
            <person name="Mammadov A."/>
            <person name="Sharifova S."/>
            <person name="Ojaghi J."/>
            <person name="Eynullazada K."/>
            <person name="Bayramov B."/>
            <person name="Abdulazimova A."/>
            <person name="Shahmuradov I."/>
        </authorList>
    </citation>
    <scope>NUCLEOTIDE SEQUENCE [LARGE SCALE GENOMIC DNA]</scope>
    <source>
        <strain evidence="2">cv. AG2017</strain>
        <tissue evidence="1">Leaf</tissue>
    </source>
</reference>
<name>A0A2I0L1Y9_PUNGR</name>
<proteinExistence type="predicted"/>